<keyword evidence="9" id="KW-1185">Reference proteome</keyword>
<dbReference type="InterPro" id="IPR047138">
    <property type="entry name" value="RHPN1_2"/>
</dbReference>
<dbReference type="GO" id="GO:0051497">
    <property type="term" value="P:negative regulation of stress fiber assembly"/>
    <property type="evidence" value="ECO:0007669"/>
    <property type="project" value="TreeGrafter"/>
</dbReference>
<feature type="domain" description="REM-1" evidence="7">
    <location>
        <begin position="22"/>
        <end position="102"/>
    </location>
</feature>
<dbReference type="Proteomes" id="UP000694397">
    <property type="component" value="Chromosome 9"/>
</dbReference>
<feature type="compositionally biased region" description="Basic and acidic residues" evidence="4">
    <location>
        <begin position="1"/>
        <end position="18"/>
    </location>
</feature>
<dbReference type="SMART" id="SM00228">
    <property type="entry name" value="PDZ"/>
    <property type="match status" value="1"/>
</dbReference>
<dbReference type="InterPro" id="IPR038499">
    <property type="entry name" value="BRO1_sf"/>
</dbReference>
<dbReference type="CDD" id="cd11633">
    <property type="entry name" value="HR1_Rhophilin-1"/>
    <property type="match status" value="1"/>
</dbReference>
<evidence type="ECO:0000256" key="1">
    <source>
        <dbReference type="ARBA" id="ARBA00010369"/>
    </source>
</evidence>
<dbReference type="PROSITE" id="PS51860">
    <property type="entry name" value="REM_1"/>
    <property type="match status" value="1"/>
</dbReference>
<dbReference type="SUPFAM" id="SSF46585">
    <property type="entry name" value="HR1 repeat"/>
    <property type="match status" value="1"/>
</dbReference>
<dbReference type="Pfam" id="PF00595">
    <property type="entry name" value="PDZ"/>
    <property type="match status" value="1"/>
</dbReference>
<dbReference type="Gene3D" id="1.25.40.280">
    <property type="entry name" value="alix/aip1 like domains"/>
    <property type="match status" value="1"/>
</dbReference>
<comment type="similarity">
    <text evidence="1">Belongs to the RHPN family.</text>
</comment>
<evidence type="ECO:0000259" key="7">
    <source>
        <dbReference type="PROSITE" id="PS51860"/>
    </source>
</evidence>
<dbReference type="Gene3D" id="1.10.287.160">
    <property type="entry name" value="HR1 repeat"/>
    <property type="match status" value="1"/>
</dbReference>
<dbReference type="PROSITE" id="PS50106">
    <property type="entry name" value="PDZ"/>
    <property type="match status" value="1"/>
</dbReference>
<dbReference type="RefSeq" id="XP_029110902.1">
    <property type="nucleotide sequence ID" value="XM_029255069.1"/>
</dbReference>
<dbReference type="PANTHER" id="PTHR23031:SF6">
    <property type="entry name" value="RHOPHILIN-1"/>
    <property type="match status" value="1"/>
</dbReference>
<reference evidence="8" key="2">
    <citation type="submission" date="2025-08" db="UniProtKB">
        <authorList>
            <consortium name="Ensembl"/>
        </authorList>
    </citation>
    <scope>IDENTIFICATION</scope>
</reference>
<dbReference type="InterPro" id="IPR004328">
    <property type="entry name" value="BRO1_dom"/>
</dbReference>
<evidence type="ECO:0000256" key="4">
    <source>
        <dbReference type="SAM" id="MobiDB-lite"/>
    </source>
</evidence>
<sequence length="692" mass="77361">MSDHGSEEALPPPEDHSGRAGSMRKGCDPMLMTLRSRLQHRRARINQQINKELRMRAGAENLFRATTNHKVRETVALELSFVNSNLQLLKEELEELNSNMEVYQTESESVNVPMIPLGLKETKEVDLSAALKDFICEHYGEDGLQYENEIRELADLRQMMEFFIFGGGEHAVGTFQAMRTPSRSEAGVELLMEYYNQLYFLDQRFFPVGKTLGVYFHWYDSLTGVPSCQRALAFEKGSVLFNMGALYTQIGARQDRCTSEGIDSAIEAFQRAAGAFSYLKENFSNAPSLDMSAASLAMLVRLMLAQVQECVFERVLLLLRDDQFTTHLQVAQEAAQVSDMYWLVLQTMGQPLVKDYVPFSWATMAQVKTEHFRALSHYYAAVALCEHAQSTQWDDGAGERALHHFHTSTPKGPPLGHVLQDPEERRKLGKAHLRRAIMRHEEAMRVHSLCKILRKMDILQEVLSLMHKRSLHCYSHIDHEDDFFETVEAPDVQSKTEQKPEIKTPDFSRVQVTDIFRRLGPLPIFSARNRRSAPRVVILQRSDGGLGLTLRGDSPVLVAGVVPGGCAAEAGLREGDYIVSVNGVDCKWAKHADVVHTLKTYSESGVELCVITLLSPEVHGQVERRAAVHPPGGNKENALHQASPTSTKGYGPTSLLTWNRKKGGSGGAGEATKRFSGTLGLGFRTLQDKAVC</sequence>
<dbReference type="InterPro" id="IPR011072">
    <property type="entry name" value="HR1_rho-bd"/>
</dbReference>
<feature type="region of interest" description="Disordered" evidence="4">
    <location>
        <begin position="627"/>
        <end position="653"/>
    </location>
</feature>
<dbReference type="InterPro" id="IPR036034">
    <property type="entry name" value="PDZ_sf"/>
</dbReference>
<dbReference type="GO" id="GO:0007165">
    <property type="term" value="P:signal transduction"/>
    <property type="evidence" value="ECO:0007669"/>
    <property type="project" value="InterPro"/>
</dbReference>
<accession>A0A8C9TAG1</accession>
<feature type="domain" description="BRO1" evidence="6">
    <location>
        <begin position="113"/>
        <end position="522"/>
    </location>
</feature>
<reference evidence="8 9" key="1">
    <citation type="submission" date="2019-04" db="EMBL/GenBank/DDBJ databases">
        <authorList>
            <consortium name="Wellcome Sanger Institute Data Sharing"/>
        </authorList>
    </citation>
    <scope>NUCLEOTIDE SEQUENCE [LARGE SCALE GENOMIC DNA]</scope>
</reference>
<dbReference type="SUPFAM" id="SSF50156">
    <property type="entry name" value="PDZ domain-like"/>
    <property type="match status" value="1"/>
</dbReference>
<dbReference type="OrthoDB" id="64867at2759"/>
<dbReference type="PANTHER" id="PTHR23031">
    <property type="entry name" value="RHOPHILIN"/>
    <property type="match status" value="1"/>
</dbReference>
<dbReference type="AlphaFoldDB" id="A0A8C9TAG1"/>
<dbReference type="SMART" id="SM00742">
    <property type="entry name" value="Hr1"/>
    <property type="match status" value="1"/>
</dbReference>
<dbReference type="PROSITE" id="PS51180">
    <property type="entry name" value="BRO1"/>
    <property type="match status" value="1"/>
</dbReference>
<name>A0A8C9TAG1_SCLFO</name>
<evidence type="ECO:0000313" key="9">
    <source>
        <dbReference type="Proteomes" id="UP000694397"/>
    </source>
</evidence>
<feature type="coiled-coil region" evidence="3">
    <location>
        <begin position="79"/>
        <end position="106"/>
    </location>
</feature>
<dbReference type="Pfam" id="PF03097">
    <property type="entry name" value="BRO1"/>
    <property type="match status" value="1"/>
</dbReference>
<dbReference type="SMART" id="SM01041">
    <property type="entry name" value="BRO1"/>
    <property type="match status" value="1"/>
</dbReference>
<proteinExistence type="inferred from homology"/>
<evidence type="ECO:0000259" key="5">
    <source>
        <dbReference type="PROSITE" id="PS50106"/>
    </source>
</evidence>
<dbReference type="GeneTree" id="ENSGT00940000153837"/>
<organism evidence="8 9">
    <name type="scientific">Scleropages formosus</name>
    <name type="common">Asian bonytongue</name>
    <name type="synonym">Osteoglossum formosum</name>
    <dbReference type="NCBI Taxonomy" id="113540"/>
    <lineage>
        <taxon>Eukaryota</taxon>
        <taxon>Metazoa</taxon>
        <taxon>Chordata</taxon>
        <taxon>Craniata</taxon>
        <taxon>Vertebrata</taxon>
        <taxon>Euteleostomi</taxon>
        <taxon>Actinopterygii</taxon>
        <taxon>Neopterygii</taxon>
        <taxon>Teleostei</taxon>
        <taxon>Osteoglossocephala</taxon>
        <taxon>Osteoglossomorpha</taxon>
        <taxon>Osteoglossiformes</taxon>
        <taxon>Osteoglossidae</taxon>
        <taxon>Scleropages</taxon>
    </lineage>
</organism>
<evidence type="ECO:0000259" key="6">
    <source>
        <dbReference type="PROSITE" id="PS51180"/>
    </source>
</evidence>
<dbReference type="Gene3D" id="2.30.42.10">
    <property type="match status" value="1"/>
</dbReference>
<dbReference type="CDD" id="cd06712">
    <property type="entry name" value="PDZ_rhophilin-like"/>
    <property type="match status" value="1"/>
</dbReference>
<dbReference type="InterPro" id="IPR001478">
    <property type="entry name" value="PDZ"/>
</dbReference>
<dbReference type="Pfam" id="PF02185">
    <property type="entry name" value="HR1"/>
    <property type="match status" value="1"/>
</dbReference>
<keyword evidence="2 3" id="KW-0175">Coiled coil</keyword>
<evidence type="ECO:0000313" key="8">
    <source>
        <dbReference type="Ensembl" id="ENSSFOP00015049466.1"/>
    </source>
</evidence>
<dbReference type="GeneID" id="108932639"/>
<reference evidence="8" key="3">
    <citation type="submission" date="2025-09" db="UniProtKB">
        <authorList>
            <consortium name="Ensembl"/>
        </authorList>
    </citation>
    <scope>IDENTIFICATION</scope>
</reference>
<dbReference type="Ensembl" id="ENSSFOT00015050332.1">
    <property type="protein sequence ID" value="ENSSFOP00015049466.1"/>
    <property type="gene ID" value="ENSSFOG00015006001.2"/>
</dbReference>
<evidence type="ECO:0000256" key="3">
    <source>
        <dbReference type="SAM" id="Coils"/>
    </source>
</evidence>
<gene>
    <name evidence="8" type="primary">RHPN1</name>
    <name evidence="8" type="synonym">rhpn1</name>
</gene>
<evidence type="ECO:0000256" key="2">
    <source>
        <dbReference type="PROSITE-ProRule" id="PRU01207"/>
    </source>
</evidence>
<feature type="region of interest" description="Disordered" evidence="4">
    <location>
        <begin position="1"/>
        <end position="26"/>
    </location>
</feature>
<protein>
    <submittedName>
        <fullName evidence="8">Rhophilin Rho GTPase binding protein 1</fullName>
    </submittedName>
</protein>
<dbReference type="InterPro" id="IPR036274">
    <property type="entry name" value="HR1_rpt_sf"/>
</dbReference>
<feature type="domain" description="PDZ" evidence="5">
    <location>
        <begin position="536"/>
        <end position="599"/>
    </location>
</feature>